<organism evidence="3 4">
    <name type="scientific">Ceriporiopsis subvermispora (strain B)</name>
    <name type="common">White-rot fungus</name>
    <name type="synonym">Gelatoporia subvermispora</name>
    <dbReference type="NCBI Taxonomy" id="914234"/>
    <lineage>
        <taxon>Eukaryota</taxon>
        <taxon>Fungi</taxon>
        <taxon>Dikarya</taxon>
        <taxon>Basidiomycota</taxon>
        <taxon>Agaricomycotina</taxon>
        <taxon>Agaricomycetes</taxon>
        <taxon>Polyporales</taxon>
        <taxon>Gelatoporiaceae</taxon>
        <taxon>Gelatoporia</taxon>
    </lineage>
</organism>
<proteinExistence type="predicted"/>
<evidence type="ECO:0000259" key="2">
    <source>
        <dbReference type="Pfam" id="PF20151"/>
    </source>
</evidence>
<reference evidence="3 4" key="1">
    <citation type="journal article" date="2012" name="Proc. Natl. Acad. Sci. U.S.A.">
        <title>Comparative genomics of Ceriporiopsis subvermispora and Phanerochaete chrysosporium provide insight into selective ligninolysis.</title>
        <authorList>
            <person name="Fernandez-Fueyo E."/>
            <person name="Ruiz-Duenas F.J."/>
            <person name="Ferreira P."/>
            <person name="Floudas D."/>
            <person name="Hibbett D.S."/>
            <person name="Canessa P."/>
            <person name="Larrondo L.F."/>
            <person name="James T.Y."/>
            <person name="Seelenfreund D."/>
            <person name="Lobos S."/>
            <person name="Polanco R."/>
            <person name="Tello M."/>
            <person name="Honda Y."/>
            <person name="Watanabe T."/>
            <person name="Watanabe T."/>
            <person name="Ryu J.S."/>
            <person name="Kubicek C.P."/>
            <person name="Schmoll M."/>
            <person name="Gaskell J."/>
            <person name="Hammel K.E."/>
            <person name="St John F.J."/>
            <person name="Vanden Wymelenberg A."/>
            <person name="Sabat G."/>
            <person name="Splinter BonDurant S."/>
            <person name="Syed K."/>
            <person name="Yadav J.S."/>
            <person name="Doddapaneni H."/>
            <person name="Subramanian V."/>
            <person name="Lavin J.L."/>
            <person name="Oguiza J.A."/>
            <person name="Perez G."/>
            <person name="Pisabarro A.G."/>
            <person name="Ramirez L."/>
            <person name="Santoyo F."/>
            <person name="Master E."/>
            <person name="Coutinho P.M."/>
            <person name="Henrissat B."/>
            <person name="Lombard V."/>
            <person name="Magnuson J.K."/>
            <person name="Kuees U."/>
            <person name="Hori C."/>
            <person name="Igarashi K."/>
            <person name="Samejima M."/>
            <person name="Held B.W."/>
            <person name="Barry K.W."/>
            <person name="LaButti K.M."/>
            <person name="Lapidus A."/>
            <person name="Lindquist E.A."/>
            <person name="Lucas S.M."/>
            <person name="Riley R."/>
            <person name="Salamov A.A."/>
            <person name="Hoffmeister D."/>
            <person name="Schwenk D."/>
            <person name="Hadar Y."/>
            <person name="Yarden O."/>
            <person name="de Vries R.P."/>
            <person name="Wiebenga A."/>
            <person name="Stenlid J."/>
            <person name="Eastwood D."/>
            <person name="Grigoriev I.V."/>
            <person name="Berka R.M."/>
            <person name="Blanchette R.A."/>
            <person name="Kersten P."/>
            <person name="Martinez A.T."/>
            <person name="Vicuna R."/>
            <person name="Cullen D."/>
        </authorList>
    </citation>
    <scope>NUCLEOTIDE SEQUENCE [LARGE SCALE GENOMIC DNA]</scope>
    <source>
        <strain evidence="3 4">B</strain>
    </source>
</reference>
<sequence length="182" mass="20184">MSQMSQSEQDLAEQAISLVLTLRKETYCAVAASALVLFDHFSTVIREIEYMWRRPVKIPTILFLVNRWTMLTWAAVILIGIFMPVSSTTGCAVIGYLTDAVSMVLFVLWGAFSTIRINAVSLNNWPLTLVVFMVSMAPAGTNASFRLSIESPLDANRVSLIINVFILAGWIKESAFGLLTFP</sequence>
<dbReference type="EMBL" id="KB445797">
    <property type="protein sequence ID" value="EMD36933.1"/>
    <property type="molecule type" value="Genomic_DNA"/>
</dbReference>
<keyword evidence="1" id="KW-1133">Transmembrane helix</keyword>
<name>M2QIV0_CERS8</name>
<dbReference type="Pfam" id="PF20151">
    <property type="entry name" value="DUF6533"/>
    <property type="match status" value="1"/>
</dbReference>
<accession>M2QIV0</accession>
<feature type="domain" description="DUF6533" evidence="2">
    <location>
        <begin position="27"/>
        <end position="71"/>
    </location>
</feature>
<feature type="transmembrane region" description="Helical" evidence="1">
    <location>
        <begin position="61"/>
        <end position="82"/>
    </location>
</feature>
<dbReference type="OrthoDB" id="2756746at2759"/>
<keyword evidence="4" id="KW-1185">Reference proteome</keyword>
<keyword evidence="1" id="KW-0472">Membrane</keyword>
<protein>
    <recommendedName>
        <fullName evidence="2">DUF6533 domain-containing protein</fullName>
    </recommendedName>
</protein>
<dbReference type="Proteomes" id="UP000016930">
    <property type="component" value="Unassembled WGS sequence"/>
</dbReference>
<feature type="transmembrane region" description="Helical" evidence="1">
    <location>
        <begin position="124"/>
        <end position="140"/>
    </location>
</feature>
<feature type="transmembrane region" description="Helical" evidence="1">
    <location>
        <begin position="160"/>
        <end position="181"/>
    </location>
</feature>
<dbReference type="AlphaFoldDB" id="M2QIV0"/>
<dbReference type="HOGENOM" id="CLU_1481806_0_0_1"/>
<keyword evidence="1" id="KW-0812">Transmembrane</keyword>
<feature type="transmembrane region" description="Helical" evidence="1">
    <location>
        <begin position="94"/>
        <end position="112"/>
    </location>
</feature>
<dbReference type="InterPro" id="IPR045340">
    <property type="entry name" value="DUF6533"/>
</dbReference>
<gene>
    <name evidence="3" type="ORF">CERSUDRAFT_95203</name>
</gene>
<evidence type="ECO:0000256" key="1">
    <source>
        <dbReference type="SAM" id="Phobius"/>
    </source>
</evidence>
<evidence type="ECO:0000313" key="4">
    <source>
        <dbReference type="Proteomes" id="UP000016930"/>
    </source>
</evidence>
<evidence type="ECO:0000313" key="3">
    <source>
        <dbReference type="EMBL" id="EMD36933.1"/>
    </source>
</evidence>